<dbReference type="EMBL" id="JAFKCU010000003">
    <property type="protein sequence ID" value="MBN7816275.1"/>
    <property type="molecule type" value="Genomic_DNA"/>
</dbReference>
<proteinExistence type="predicted"/>
<name>A0ABS3CGP7_9BACT</name>
<keyword evidence="4" id="KW-1185">Reference proteome</keyword>
<dbReference type="PANTHER" id="PTHR34978:SF3">
    <property type="entry name" value="SLR0241 PROTEIN"/>
    <property type="match status" value="1"/>
</dbReference>
<accession>A0ABS3CGP7</accession>
<feature type="transmembrane region" description="Helical" evidence="1">
    <location>
        <begin position="34"/>
        <end position="53"/>
    </location>
</feature>
<feature type="transmembrane region" description="Helical" evidence="1">
    <location>
        <begin position="109"/>
        <end position="128"/>
    </location>
</feature>
<evidence type="ECO:0000256" key="1">
    <source>
        <dbReference type="SAM" id="Phobius"/>
    </source>
</evidence>
<keyword evidence="1" id="KW-1133">Transmembrane helix</keyword>
<feature type="transmembrane region" description="Helical" evidence="1">
    <location>
        <begin position="6"/>
        <end position="22"/>
    </location>
</feature>
<dbReference type="CDD" id="cd07341">
    <property type="entry name" value="M56_BlaR1_MecR1_like"/>
    <property type="match status" value="1"/>
</dbReference>
<keyword evidence="1" id="KW-0812">Transmembrane</keyword>
<dbReference type="Proteomes" id="UP000664480">
    <property type="component" value="Unassembled WGS sequence"/>
</dbReference>
<dbReference type="PANTHER" id="PTHR34978">
    <property type="entry name" value="POSSIBLE SENSOR-TRANSDUCER PROTEIN BLAR"/>
    <property type="match status" value="1"/>
</dbReference>
<evidence type="ECO:0000259" key="2">
    <source>
        <dbReference type="Pfam" id="PF05569"/>
    </source>
</evidence>
<reference evidence="3 4" key="1">
    <citation type="submission" date="2021-03" db="EMBL/GenBank/DDBJ databases">
        <title>novel species isolated from a fishpond in China.</title>
        <authorList>
            <person name="Lu H."/>
            <person name="Cai Z."/>
        </authorList>
    </citation>
    <scope>NUCLEOTIDE SEQUENCE [LARGE SCALE GENOMIC DNA]</scope>
    <source>
        <strain evidence="3 4">YJ13C</strain>
    </source>
</reference>
<dbReference type="Pfam" id="PF05569">
    <property type="entry name" value="Peptidase_M56"/>
    <property type="match status" value="1"/>
</dbReference>
<protein>
    <submittedName>
        <fullName evidence="3">M56 family metallopeptidase</fullName>
    </submittedName>
</protein>
<comment type="caution">
    <text evidence="3">The sequence shown here is derived from an EMBL/GenBank/DDBJ whole genome shotgun (WGS) entry which is preliminary data.</text>
</comment>
<evidence type="ECO:0000313" key="3">
    <source>
        <dbReference type="EMBL" id="MBN7816275.1"/>
    </source>
</evidence>
<dbReference type="InterPro" id="IPR008756">
    <property type="entry name" value="Peptidase_M56"/>
</dbReference>
<keyword evidence="1" id="KW-0472">Membrane</keyword>
<organism evidence="3 4">
    <name type="scientific">Algoriphagus pacificus</name>
    <dbReference type="NCBI Taxonomy" id="2811234"/>
    <lineage>
        <taxon>Bacteria</taxon>
        <taxon>Pseudomonadati</taxon>
        <taxon>Bacteroidota</taxon>
        <taxon>Cytophagia</taxon>
        <taxon>Cytophagales</taxon>
        <taxon>Cyclobacteriaceae</taxon>
        <taxon>Algoriphagus</taxon>
    </lineage>
</organism>
<dbReference type="RefSeq" id="WP_206586957.1">
    <property type="nucleotide sequence ID" value="NZ_JAFKCU010000003.1"/>
</dbReference>
<feature type="domain" description="Peptidase M56" evidence="2">
    <location>
        <begin position="181"/>
        <end position="275"/>
    </location>
</feature>
<evidence type="ECO:0000313" key="4">
    <source>
        <dbReference type="Proteomes" id="UP000664480"/>
    </source>
</evidence>
<gene>
    <name evidence="3" type="ORF">J0A69_12575</name>
</gene>
<sequence length="563" mass="65666">MIEFVLKASFALLVFYTFYQAFLAKESMFRFNRIFLISALCFSLIVPFFPMPLDIQIKEKLLSEVSLSEIGFQSDLKINENSIQMPVEASTAADETISTESSYSVNWKMLGFGVYMLGLCFFLTRFIFQLNKLFRSIRDNESLKSEECTYVLLPKNTLPFTFLHFLFVDKSAFQSQAIEQEIIYHELTHIRQKHTWDILFIELLKIVFWFNPLLLFYKKAIQLNHEYLADEAVVSKFNNKVAYQWLLFHKIPGNEAAFSMSSPFNYSVTRRRVIMMGQISSIFKARLYKTFSLILAGLVLIVLSSNKPSSSVQFNSTPESEFEQILAEAYKDGNPYELDISKLDLPALKVAYLQMDEQEINKSTEFPFFEDLTYEKLEALQQAYPEVKTTILYNRPPVKNQIPQDVYELWKNYKNISLTIDDVEKDIADLESYQPEDFSLFKVVEISKKELFKKGEYEVSLITNEFYKEKYLNGRKSIQLIQAEYPDEYRVLVSFMVRHGKKENGQTVEDLLENYYASIFHQLKVINPSQKPSDNEVVGDGNGFGIAIMKERKPTFYLRLPFI</sequence>
<dbReference type="InterPro" id="IPR052173">
    <property type="entry name" value="Beta-lactam_resp_regulator"/>
</dbReference>